<dbReference type="Proteomes" id="UP000304203">
    <property type="component" value="Segment"/>
</dbReference>
<dbReference type="InterPro" id="IPR018775">
    <property type="entry name" value="RlaP"/>
</dbReference>
<name>A0A4P8N4P3_9CAUD</name>
<dbReference type="EMBL" id="MK719730">
    <property type="protein sequence ID" value="QCQ61901.1"/>
    <property type="molecule type" value="Genomic_DNA"/>
</dbReference>
<accession>A0A4P8N4P3</accession>
<evidence type="ECO:0000313" key="1">
    <source>
        <dbReference type="EMBL" id="QCQ61901.1"/>
    </source>
</evidence>
<dbReference type="GO" id="GO:0016740">
    <property type="term" value="F:transferase activity"/>
    <property type="evidence" value="ECO:0007669"/>
    <property type="project" value="UniProtKB-KW"/>
</dbReference>
<protein>
    <submittedName>
        <fullName evidence="1">Nucleotidyltransferase</fullName>
    </submittedName>
</protein>
<organism evidence="1 2">
    <name type="scientific">Rheinheimera phage vB_RspM_Barba19A</name>
    <dbReference type="NCBI Taxonomy" id="2565658"/>
    <lineage>
        <taxon>Viruses</taxon>
        <taxon>Duplodnaviria</taxon>
        <taxon>Heunggongvirae</taxon>
        <taxon>Uroviricota</taxon>
        <taxon>Caudoviricetes</taxon>
        <taxon>Barbavirus</taxon>
        <taxon>Barbavirus barba19A</taxon>
    </lineage>
</organism>
<keyword evidence="1" id="KW-0808">Transferase</keyword>
<proteinExistence type="predicted"/>
<sequence>MNVPKLTQEQKDWLSSQTKNKDIIFMSFHGSHLYGLDRPESDIDVKAVYAPSKTDLLLGKATKTYNYKNDDLDIELELKSLPSFLLSAESCDTNCIDLLFAPDAVVMTITPLWETIKQHRGLLLSKTMRGMVGYIKTHTHKYSNKIDRLVEMKSLLAFAESVGINDVVANVANHLPQEYKYIKNVTVVTDHEQKYLEVCGKKYIHTWEVRQLTDALCREIARYGKRTEDGETKGLDTKSLSHALRVLVQLKELVLERNITFPLKNAEYIKAVKRGFVTDVDEVMSTIHELYEECMVLLKQSDLPEQSDLSVMFKALEKYYFD</sequence>
<reference evidence="1 2" key="1">
    <citation type="submission" date="2019-03" db="EMBL/GenBank/DDBJ databases">
        <title>Genomic and seasonal variations among aquatic phages infecting the Baltic Sea Gammaproteobacteria Rheinheimera sp. bal341.</title>
        <authorList>
            <person name="Nilsson E."/>
            <person name="Li K."/>
            <person name="Fridlund J."/>
            <person name="Sulcius S."/>
            <person name="Bunse C."/>
            <person name="Karlsson C.M.G."/>
            <person name="Lindh M."/>
            <person name="Lundin D."/>
            <person name="Pinhassi J."/>
            <person name="Holmfeldt K."/>
        </authorList>
    </citation>
    <scope>NUCLEOTIDE SEQUENCE [LARGE SCALE GENOMIC DNA]</scope>
</reference>
<keyword evidence="2" id="KW-1185">Reference proteome</keyword>
<gene>
    <name evidence="1" type="ORF">Barba19A_gp061</name>
</gene>
<evidence type="ECO:0000313" key="2">
    <source>
        <dbReference type="Proteomes" id="UP000304203"/>
    </source>
</evidence>
<dbReference type="Pfam" id="PF10127">
    <property type="entry name" value="RlaP"/>
    <property type="match status" value="1"/>
</dbReference>